<protein>
    <submittedName>
        <fullName evidence="2">Uncharacterized protein</fullName>
    </submittedName>
</protein>
<sequence>MVKLTDMQFAAFLDSSDCAALVTTEKTAWATITPPCQVQFYSLSFSTAEISTWSFKEYAQRFYDRSIPTSTAAPGDNGGGNVTPSPSRTTAKPGSMPAASAPNFSMPLVLSLVLARLL</sequence>
<gene>
    <name evidence="2" type="ORF">SPRG_14611</name>
</gene>
<keyword evidence="3" id="KW-1185">Reference proteome</keyword>
<feature type="region of interest" description="Disordered" evidence="1">
    <location>
        <begin position="69"/>
        <end position="101"/>
    </location>
</feature>
<dbReference type="AlphaFoldDB" id="A0A067C0Q0"/>
<dbReference type="EMBL" id="KK583323">
    <property type="protein sequence ID" value="KDO20131.1"/>
    <property type="molecule type" value="Genomic_DNA"/>
</dbReference>
<evidence type="ECO:0000313" key="3">
    <source>
        <dbReference type="Proteomes" id="UP000030745"/>
    </source>
</evidence>
<name>A0A067C0Q0_SAPPC</name>
<dbReference type="RefSeq" id="XP_012209173.1">
    <property type="nucleotide sequence ID" value="XM_012353783.1"/>
</dbReference>
<evidence type="ECO:0000256" key="1">
    <source>
        <dbReference type="SAM" id="MobiDB-lite"/>
    </source>
</evidence>
<accession>A0A067C0Q0</accession>
<feature type="compositionally biased region" description="Polar residues" evidence="1">
    <location>
        <begin position="82"/>
        <end position="92"/>
    </location>
</feature>
<dbReference type="GeneID" id="24136406"/>
<dbReference type="KEGG" id="spar:SPRG_14611"/>
<dbReference type="Proteomes" id="UP000030745">
    <property type="component" value="Unassembled WGS sequence"/>
</dbReference>
<reference evidence="2 3" key="1">
    <citation type="journal article" date="2013" name="PLoS Genet.">
        <title>Distinctive expansion of potential virulence genes in the genome of the oomycete fish pathogen Saprolegnia parasitica.</title>
        <authorList>
            <person name="Jiang R.H."/>
            <person name="de Bruijn I."/>
            <person name="Haas B.J."/>
            <person name="Belmonte R."/>
            <person name="Lobach L."/>
            <person name="Christie J."/>
            <person name="van den Ackerveken G."/>
            <person name="Bottin A."/>
            <person name="Bulone V."/>
            <person name="Diaz-Moreno S.M."/>
            <person name="Dumas B."/>
            <person name="Fan L."/>
            <person name="Gaulin E."/>
            <person name="Govers F."/>
            <person name="Grenville-Briggs L.J."/>
            <person name="Horner N.R."/>
            <person name="Levin J.Z."/>
            <person name="Mammella M."/>
            <person name="Meijer H.J."/>
            <person name="Morris P."/>
            <person name="Nusbaum C."/>
            <person name="Oome S."/>
            <person name="Phillips A.J."/>
            <person name="van Rooyen D."/>
            <person name="Rzeszutek E."/>
            <person name="Saraiva M."/>
            <person name="Secombes C.J."/>
            <person name="Seidl M.F."/>
            <person name="Snel B."/>
            <person name="Stassen J.H."/>
            <person name="Sykes S."/>
            <person name="Tripathy S."/>
            <person name="van den Berg H."/>
            <person name="Vega-Arreguin J.C."/>
            <person name="Wawra S."/>
            <person name="Young S.K."/>
            <person name="Zeng Q."/>
            <person name="Dieguez-Uribeondo J."/>
            <person name="Russ C."/>
            <person name="Tyler B.M."/>
            <person name="van West P."/>
        </authorList>
    </citation>
    <scope>NUCLEOTIDE SEQUENCE [LARGE SCALE GENOMIC DNA]</scope>
    <source>
        <strain evidence="2 3">CBS 223.65</strain>
    </source>
</reference>
<evidence type="ECO:0000313" key="2">
    <source>
        <dbReference type="EMBL" id="KDO20131.1"/>
    </source>
</evidence>
<proteinExistence type="predicted"/>
<dbReference type="VEuPathDB" id="FungiDB:SPRG_14611"/>
<organism evidence="2 3">
    <name type="scientific">Saprolegnia parasitica (strain CBS 223.65)</name>
    <dbReference type="NCBI Taxonomy" id="695850"/>
    <lineage>
        <taxon>Eukaryota</taxon>
        <taxon>Sar</taxon>
        <taxon>Stramenopiles</taxon>
        <taxon>Oomycota</taxon>
        <taxon>Saprolegniomycetes</taxon>
        <taxon>Saprolegniales</taxon>
        <taxon>Saprolegniaceae</taxon>
        <taxon>Saprolegnia</taxon>
    </lineage>
</organism>